<comment type="caution">
    <text evidence="2">The sequence shown here is derived from an EMBL/GenBank/DDBJ whole genome shotgun (WGS) entry which is preliminary data.</text>
</comment>
<dbReference type="EMBL" id="JAHWXT010000004">
    <property type="protein sequence ID" value="MCF0265499.1"/>
    <property type="molecule type" value="Genomic_DNA"/>
</dbReference>
<evidence type="ECO:0000256" key="1">
    <source>
        <dbReference type="SAM" id="MobiDB-lite"/>
    </source>
</evidence>
<name>A0A8X8GDV4_ACIGI</name>
<gene>
    <name evidence="2" type="ORF">KW868_13675</name>
</gene>
<sequence>MSLDATIWVWKTKITAKKGGALAALKKLVLLSMADRADEQHCCYPSTTRLAEDCGVDRKTVFKVLDELIQDGLISDTGERKGRTKQVIVYRLDGVSGREKTVPTTEQLPPKNNTGNSADNGTVPTTEQFQQFHERVPTIPDNSTINGTRNLSSNLPIESINKKDWLCLNKLRWELDQADPNVVPKDIIEAVWFEREKRAFELFNAGNNLCDDLLIYHFADTLLKNYRIKYSKGSKSKNADLNPDFIVFASASQMYMFAKKLTAHPDVVRKFSLPGESAETFAGRITAKLSDPEERQKWKEYLLAVGFKPKGKGVAA</sequence>
<dbReference type="Pfam" id="PF13730">
    <property type="entry name" value="HTH_36"/>
    <property type="match status" value="1"/>
</dbReference>
<dbReference type="InterPro" id="IPR036390">
    <property type="entry name" value="WH_DNA-bd_sf"/>
</dbReference>
<dbReference type="InterPro" id="IPR036388">
    <property type="entry name" value="WH-like_DNA-bd_sf"/>
</dbReference>
<dbReference type="Proteomes" id="UP000887320">
    <property type="component" value="Unassembled WGS sequence"/>
</dbReference>
<reference evidence="2" key="1">
    <citation type="submission" date="2021-07" db="EMBL/GenBank/DDBJ databases">
        <authorList>
            <person name="Fernandez M."/>
            <person name="Pereira P."/>
            <person name="Torres Tejerizo G.A."/>
            <person name="Gonzalez P."/>
            <person name="Agostini E."/>
        </authorList>
    </citation>
    <scope>NUCLEOTIDE SEQUENCE</scope>
    <source>
        <strain evidence="2">SFC 500-1A</strain>
    </source>
</reference>
<protein>
    <submittedName>
        <fullName evidence="2">Helix-turn-helix domain-containing protein</fullName>
    </submittedName>
</protein>
<feature type="compositionally biased region" description="Polar residues" evidence="1">
    <location>
        <begin position="102"/>
        <end position="124"/>
    </location>
</feature>
<evidence type="ECO:0000313" key="3">
    <source>
        <dbReference type="Proteomes" id="UP000887320"/>
    </source>
</evidence>
<dbReference type="SUPFAM" id="SSF46785">
    <property type="entry name" value="Winged helix' DNA-binding domain"/>
    <property type="match status" value="1"/>
</dbReference>
<dbReference type="AlphaFoldDB" id="A0A8X8GDV4"/>
<proteinExistence type="predicted"/>
<evidence type="ECO:0000313" key="2">
    <source>
        <dbReference type="EMBL" id="MCF0265499.1"/>
    </source>
</evidence>
<dbReference type="Gene3D" id="1.10.10.10">
    <property type="entry name" value="Winged helix-like DNA-binding domain superfamily/Winged helix DNA-binding domain"/>
    <property type="match status" value="1"/>
</dbReference>
<dbReference type="RefSeq" id="WP_234623673.1">
    <property type="nucleotide sequence ID" value="NZ_JAHWXT010000004.1"/>
</dbReference>
<organism evidence="2 3">
    <name type="scientific">Acinetobacter guillouiae</name>
    <name type="common">Acinetobacter genomosp. 11</name>
    <dbReference type="NCBI Taxonomy" id="106649"/>
    <lineage>
        <taxon>Bacteria</taxon>
        <taxon>Pseudomonadati</taxon>
        <taxon>Pseudomonadota</taxon>
        <taxon>Gammaproteobacteria</taxon>
        <taxon>Moraxellales</taxon>
        <taxon>Moraxellaceae</taxon>
        <taxon>Acinetobacter</taxon>
    </lineage>
</organism>
<feature type="region of interest" description="Disordered" evidence="1">
    <location>
        <begin position="99"/>
        <end position="124"/>
    </location>
</feature>
<accession>A0A8X8GDV4</accession>